<dbReference type="InterPro" id="IPR004089">
    <property type="entry name" value="MCPsignal_dom"/>
</dbReference>
<gene>
    <name evidence="5" type="ORF">ABIA69_000839</name>
</gene>
<dbReference type="PANTHER" id="PTHR32089:SF112">
    <property type="entry name" value="LYSOZYME-LIKE PROTEIN-RELATED"/>
    <property type="match status" value="1"/>
</dbReference>
<comment type="similarity">
    <text evidence="2">Belongs to the methyl-accepting chemotaxis (MCP) protein family.</text>
</comment>
<dbReference type="Pfam" id="PF00015">
    <property type="entry name" value="MCPsignal"/>
    <property type="match status" value="1"/>
</dbReference>
<keyword evidence="6" id="KW-1185">Reference proteome</keyword>
<dbReference type="PRINTS" id="PR00260">
    <property type="entry name" value="CHEMTRNSDUCR"/>
</dbReference>
<organism evidence="5 6">
    <name type="scientific">Lysinibacillus parviboronicapiens</name>
    <dbReference type="NCBI Taxonomy" id="436516"/>
    <lineage>
        <taxon>Bacteria</taxon>
        <taxon>Bacillati</taxon>
        <taxon>Bacillota</taxon>
        <taxon>Bacilli</taxon>
        <taxon>Bacillales</taxon>
        <taxon>Bacillaceae</taxon>
        <taxon>Lysinibacillus</taxon>
    </lineage>
</organism>
<name>A0ABV2PFG4_9BACI</name>
<keyword evidence="1 3" id="KW-0807">Transducer</keyword>
<accession>A0ABV2PFG4</accession>
<dbReference type="Gene3D" id="1.10.287.950">
    <property type="entry name" value="Methyl-accepting chemotaxis protein"/>
    <property type="match status" value="1"/>
</dbReference>
<evidence type="ECO:0000256" key="2">
    <source>
        <dbReference type="ARBA" id="ARBA00029447"/>
    </source>
</evidence>
<dbReference type="PANTHER" id="PTHR32089">
    <property type="entry name" value="METHYL-ACCEPTING CHEMOTAXIS PROTEIN MCPB"/>
    <property type="match status" value="1"/>
</dbReference>
<evidence type="ECO:0000256" key="3">
    <source>
        <dbReference type="PROSITE-ProRule" id="PRU00284"/>
    </source>
</evidence>
<protein>
    <submittedName>
        <fullName evidence="5">Methyl-accepting chemotaxis protein</fullName>
    </submittedName>
</protein>
<dbReference type="InterPro" id="IPR004090">
    <property type="entry name" value="Chemotax_Me-accpt_rcpt"/>
</dbReference>
<sequence>MTVITVSIESINDLVVQLANQSQQITQSLREIEDISEQTKLLALDASIEAARAGEHGKGFAVGAGEIRKLASNSQTSTIDIQRVLQNIDFQVHEMAEKMESGLNEIHKGNATIIINADLFHVILNTMKKVEDEMALISNASQAVASYASHASETNTIFKSILESNHVSLERISVIANVAKDQDASTESLNQIMNELHTIADELNLLMQKINSYKVTS</sequence>
<proteinExistence type="inferred from homology"/>
<evidence type="ECO:0000313" key="5">
    <source>
        <dbReference type="EMBL" id="MET4559696.1"/>
    </source>
</evidence>
<evidence type="ECO:0000313" key="6">
    <source>
        <dbReference type="Proteomes" id="UP001549363"/>
    </source>
</evidence>
<evidence type="ECO:0000259" key="4">
    <source>
        <dbReference type="PROSITE" id="PS50111"/>
    </source>
</evidence>
<dbReference type="Proteomes" id="UP001549363">
    <property type="component" value="Unassembled WGS sequence"/>
</dbReference>
<reference evidence="5 6" key="1">
    <citation type="submission" date="2024-06" db="EMBL/GenBank/DDBJ databases">
        <title>Sorghum-associated microbial communities from plants grown in Nebraska, USA.</title>
        <authorList>
            <person name="Schachtman D."/>
        </authorList>
    </citation>
    <scope>NUCLEOTIDE SEQUENCE [LARGE SCALE GENOMIC DNA]</scope>
    <source>
        <strain evidence="5 6">736</strain>
    </source>
</reference>
<dbReference type="SMART" id="SM00283">
    <property type="entry name" value="MA"/>
    <property type="match status" value="1"/>
</dbReference>
<dbReference type="SUPFAM" id="SSF58104">
    <property type="entry name" value="Methyl-accepting chemotaxis protein (MCP) signaling domain"/>
    <property type="match status" value="1"/>
</dbReference>
<feature type="domain" description="Methyl-accepting transducer" evidence="4">
    <location>
        <begin position="1"/>
        <end position="162"/>
    </location>
</feature>
<dbReference type="PROSITE" id="PS50111">
    <property type="entry name" value="CHEMOTAXIS_TRANSDUC_2"/>
    <property type="match status" value="1"/>
</dbReference>
<comment type="caution">
    <text evidence="5">The sequence shown here is derived from an EMBL/GenBank/DDBJ whole genome shotgun (WGS) entry which is preliminary data.</text>
</comment>
<dbReference type="EMBL" id="JBEPSB010000002">
    <property type="protein sequence ID" value="MET4559696.1"/>
    <property type="molecule type" value="Genomic_DNA"/>
</dbReference>
<evidence type="ECO:0000256" key="1">
    <source>
        <dbReference type="ARBA" id="ARBA00023224"/>
    </source>
</evidence>